<proteinExistence type="predicted"/>
<dbReference type="Pfam" id="PF07993">
    <property type="entry name" value="NAD_binding_4"/>
    <property type="match status" value="1"/>
</dbReference>
<dbReference type="InterPro" id="IPR000873">
    <property type="entry name" value="AMP-dep_synth/lig_dom"/>
</dbReference>
<dbReference type="GO" id="GO:0016874">
    <property type="term" value="F:ligase activity"/>
    <property type="evidence" value="ECO:0007669"/>
    <property type="project" value="UniProtKB-KW"/>
</dbReference>
<dbReference type="SUPFAM" id="SSF51735">
    <property type="entry name" value="NAD(P)-binding Rossmann-fold domains"/>
    <property type="match status" value="1"/>
</dbReference>
<reference evidence="3 4" key="1">
    <citation type="submission" date="2020-07" db="EMBL/GenBank/DDBJ databases">
        <title>Sequencing the genomes of 1000 actinobacteria strains.</title>
        <authorList>
            <person name="Klenk H.-P."/>
        </authorList>
    </citation>
    <scope>NUCLEOTIDE SEQUENCE [LARGE SCALE GENOMIC DNA]</scope>
    <source>
        <strain evidence="3 4">DSM 24723</strain>
    </source>
</reference>
<sequence>MANVRFDLPLHQARADNVDTVRNLLACLPSTDTTIHHTSTAFVGQGSGVLAPHAVDASRSFRNTYERSKAESEAVLLSSRHDVVIHRPSIIVGSSTDGRTVTYDTLYPLARALVDGHVQALMAHPDHRLDIVPSDHVARCLLRLAADGYREGIYHLTAGQDRATSVRELVETLHDELRSMNHPQAATCDIAALRVLPQALLARIRSPMPGVPPPRRLAAVLRGADHLKPYLYGPEVLFDSTETERAAGVRAPSFTRYAPQLWRYAVKDGFGSRRRPARPSRQDQPASDLAELVRRAARTHPDAPALQSGGRRLTFGDLCAALGSGAAQLASHGVVPGTPVAVSPTGTMGDIVALLAATASGAEVHLLLPGQPPARSTAMTICAGTSGRVRVTRARRRGPRPRMEEARTPGVVMATSGTTGAPTWIRHTPEALPWCGAIAARTLGVESRHKVGMSLPLFHAYATGVVLPTAWHSGAGVVLLPEEPRSSLEAIADARVTHVVGVVDTFQGLADSIRVSSSNVPDISAWEMSLCGDEPLLPTTWTGVEETLSRPLALGYGSTETLLVGIAKEPRPAREGMVVRALAGTTTTIAPSGVDTSHLVGEVVVRQPWPTPTGTRRAGTGNEVMTGDRGFVDDDGQLHVLGRMLPRLRVDEAPDGTDAVARKLEIEDVVLNRLQARRAHTVWLQGRPLTLVEAAGDQKTLEVEVSGQRVSVVHVDQLPRTPVGKVSSRAVDALLRDTHRLEW</sequence>
<dbReference type="Gene3D" id="3.40.50.12780">
    <property type="entry name" value="N-terminal domain of ligase-like"/>
    <property type="match status" value="1"/>
</dbReference>
<dbReference type="PANTHER" id="PTHR43767">
    <property type="entry name" value="LONG-CHAIN-FATTY-ACID--COA LIGASE"/>
    <property type="match status" value="1"/>
</dbReference>
<accession>A0A852X0V5</accession>
<dbReference type="Proteomes" id="UP000592181">
    <property type="component" value="Unassembled WGS sequence"/>
</dbReference>
<name>A0A852X0V5_9MICO</name>
<dbReference type="PANTHER" id="PTHR43767:SF1">
    <property type="entry name" value="NONRIBOSOMAL PEPTIDE SYNTHASE PES1 (EUROFUNG)-RELATED"/>
    <property type="match status" value="1"/>
</dbReference>
<evidence type="ECO:0000313" key="4">
    <source>
        <dbReference type="Proteomes" id="UP000592181"/>
    </source>
</evidence>
<keyword evidence="4" id="KW-1185">Reference proteome</keyword>
<evidence type="ECO:0000313" key="3">
    <source>
        <dbReference type="EMBL" id="NYG36117.1"/>
    </source>
</evidence>
<protein>
    <submittedName>
        <fullName evidence="3">Acyl-CoA synthetase (AMP-forming)/AMP-acid ligase II</fullName>
    </submittedName>
</protein>
<dbReference type="InterPro" id="IPR042099">
    <property type="entry name" value="ANL_N_sf"/>
</dbReference>
<feature type="domain" description="Thioester reductase (TE)" evidence="2">
    <location>
        <begin position="2"/>
        <end position="139"/>
    </location>
</feature>
<evidence type="ECO:0000259" key="2">
    <source>
        <dbReference type="Pfam" id="PF07993"/>
    </source>
</evidence>
<comment type="caution">
    <text evidence="3">The sequence shown here is derived from an EMBL/GenBank/DDBJ whole genome shotgun (WGS) entry which is preliminary data.</text>
</comment>
<dbReference type="InterPro" id="IPR036291">
    <property type="entry name" value="NAD(P)-bd_dom_sf"/>
</dbReference>
<gene>
    <name evidence="3" type="ORF">BJY28_000586</name>
</gene>
<feature type="domain" description="AMP-dependent synthetase/ligase" evidence="1">
    <location>
        <begin position="400"/>
        <end position="609"/>
    </location>
</feature>
<evidence type="ECO:0000259" key="1">
    <source>
        <dbReference type="Pfam" id="PF00501"/>
    </source>
</evidence>
<dbReference type="Gene3D" id="3.40.50.720">
    <property type="entry name" value="NAD(P)-binding Rossmann-like Domain"/>
    <property type="match status" value="1"/>
</dbReference>
<dbReference type="AlphaFoldDB" id="A0A852X0V5"/>
<dbReference type="InterPro" id="IPR050237">
    <property type="entry name" value="ATP-dep_AMP-bd_enzyme"/>
</dbReference>
<keyword evidence="3" id="KW-0436">Ligase</keyword>
<feature type="domain" description="AMP-dependent synthetase/ligase" evidence="1">
    <location>
        <begin position="294"/>
        <end position="377"/>
    </location>
</feature>
<dbReference type="InterPro" id="IPR013120">
    <property type="entry name" value="FAR_NAD-bd"/>
</dbReference>
<organism evidence="3 4">
    <name type="scientific">Janibacter alkaliphilus</name>
    <dbReference type="NCBI Taxonomy" id="1069963"/>
    <lineage>
        <taxon>Bacteria</taxon>
        <taxon>Bacillati</taxon>
        <taxon>Actinomycetota</taxon>
        <taxon>Actinomycetes</taxon>
        <taxon>Micrococcales</taxon>
        <taxon>Intrasporangiaceae</taxon>
        <taxon>Janibacter</taxon>
    </lineage>
</organism>
<dbReference type="Pfam" id="PF00501">
    <property type="entry name" value="AMP-binding"/>
    <property type="match status" value="2"/>
</dbReference>
<dbReference type="EMBL" id="JACBZX010000001">
    <property type="protein sequence ID" value="NYG36117.1"/>
    <property type="molecule type" value="Genomic_DNA"/>
</dbReference>
<dbReference type="SUPFAM" id="SSF56801">
    <property type="entry name" value="Acetyl-CoA synthetase-like"/>
    <property type="match status" value="1"/>
</dbReference>